<dbReference type="AlphaFoldDB" id="A0A0B7AL07"/>
<name>A0A0B7AL07_9EUPU</name>
<gene>
    <name evidence="1" type="primary">ORF126468</name>
</gene>
<evidence type="ECO:0000313" key="1">
    <source>
        <dbReference type="EMBL" id="CEK81518.1"/>
    </source>
</evidence>
<proteinExistence type="predicted"/>
<accession>A0A0B7AL07</accession>
<sequence length="72" mass="8343">MSQDCIVWENICHFSSNKEMRTGLEELLNLDFSDNVCFLSQHMLVRPLSALTNSAQKYINSFEEFLKCQGHT</sequence>
<organism evidence="1">
    <name type="scientific">Arion vulgaris</name>
    <dbReference type="NCBI Taxonomy" id="1028688"/>
    <lineage>
        <taxon>Eukaryota</taxon>
        <taxon>Metazoa</taxon>
        <taxon>Spiralia</taxon>
        <taxon>Lophotrochozoa</taxon>
        <taxon>Mollusca</taxon>
        <taxon>Gastropoda</taxon>
        <taxon>Heterobranchia</taxon>
        <taxon>Euthyneura</taxon>
        <taxon>Panpulmonata</taxon>
        <taxon>Eupulmonata</taxon>
        <taxon>Stylommatophora</taxon>
        <taxon>Helicina</taxon>
        <taxon>Arionoidea</taxon>
        <taxon>Arionidae</taxon>
        <taxon>Arion</taxon>
    </lineage>
</organism>
<dbReference type="EMBL" id="HACG01034653">
    <property type="protein sequence ID" value="CEK81518.1"/>
    <property type="molecule type" value="Transcribed_RNA"/>
</dbReference>
<reference evidence="1" key="1">
    <citation type="submission" date="2014-12" db="EMBL/GenBank/DDBJ databases">
        <title>Insight into the proteome of Arion vulgaris.</title>
        <authorList>
            <person name="Aradska J."/>
            <person name="Bulat T."/>
            <person name="Smidak R."/>
            <person name="Sarate P."/>
            <person name="Gangsoo J."/>
            <person name="Sialana F."/>
            <person name="Bilban M."/>
            <person name="Lubec G."/>
        </authorList>
    </citation>
    <scope>NUCLEOTIDE SEQUENCE</scope>
    <source>
        <tissue evidence="1">Skin</tissue>
    </source>
</reference>
<protein>
    <submittedName>
        <fullName evidence="1">Uncharacterized protein</fullName>
    </submittedName>
</protein>